<dbReference type="Proteomes" id="UP000678276">
    <property type="component" value="Unassembled WGS sequence"/>
</dbReference>
<dbReference type="Gene3D" id="1.10.1040.10">
    <property type="entry name" value="N-(1-d-carboxylethyl)-l-norvaline Dehydrogenase, domain 2"/>
    <property type="match status" value="1"/>
</dbReference>
<comment type="caution">
    <text evidence="12">The sequence shown here is derived from an EMBL/GenBank/DDBJ whole genome shotgun (WGS) entry which is preliminary data.</text>
</comment>
<evidence type="ECO:0000313" key="13">
    <source>
        <dbReference type="Proteomes" id="UP000678276"/>
    </source>
</evidence>
<evidence type="ECO:0000256" key="2">
    <source>
        <dbReference type="ARBA" id="ARBA00007870"/>
    </source>
</evidence>
<keyword evidence="5" id="KW-0566">Pantothenate biosynthesis</keyword>
<dbReference type="RefSeq" id="WP_209595348.1">
    <property type="nucleotide sequence ID" value="NZ_JAGJCF010000011.1"/>
</dbReference>
<gene>
    <name evidence="12" type="ORF">J6595_14800</name>
</gene>
<evidence type="ECO:0000313" key="12">
    <source>
        <dbReference type="EMBL" id="MBP0616852.1"/>
    </source>
</evidence>
<keyword evidence="7 12" id="KW-0560">Oxidoreductase</keyword>
<dbReference type="SUPFAM" id="SSF48179">
    <property type="entry name" value="6-phosphogluconate dehydrogenase C-terminal domain-like"/>
    <property type="match status" value="1"/>
</dbReference>
<dbReference type="Pfam" id="PF08546">
    <property type="entry name" value="ApbA_C"/>
    <property type="match status" value="1"/>
</dbReference>
<dbReference type="NCBIfam" id="TIGR00745">
    <property type="entry name" value="apbA_panE"/>
    <property type="match status" value="1"/>
</dbReference>
<protein>
    <recommendedName>
        <fullName evidence="4">2-dehydropantoate 2-reductase</fullName>
        <ecNumber evidence="3">1.1.1.169</ecNumber>
    </recommendedName>
    <alternativeName>
        <fullName evidence="8">Ketopantoate reductase</fullName>
    </alternativeName>
</protein>
<evidence type="ECO:0000256" key="3">
    <source>
        <dbReference type="ARBA" id="ARBA00013014"/>
    </source>
</evidence>
<evidence type="ECO:0000256" key="7">
    <source>
        <dbReference type="ARBA" id="ARBA00023002"/>
    </source>
</evidence>
<dbReference type="EC" id="1.1.1.169" evidence="3"/>
<comment type="catalytic activity">
    <reaction evidence="9">
        <text>(R)-pantoate + NADP(+) = 2-dehydropantoate + NADPH + H(+)</text>
        <dbReference type="Rhea" id="RHEA:16233"/>
        <dbReference type="ChEBI" id="CHEBI:11561"/>
        <dbReference type="ChEBI" id="CHEBI:15378"/>
        <dbReference type="ChEBI" id="CHEBI:15980"/>
        <dbReference type="ChEBI" id="CHEBI:57783"/>
        <dbReference type="ChEBI" id="CHEBI:58349"/>
        <dbReference type="EC" id="1.1.1.169"/>
    </reaction>
</comment>
<dbReference type="EMBL" id="JAGJCF010000011">
    <property type="protein sequence ID" value="MBP0616852.1"/>
    <property type="molecule type" value="Genomic_DNA"/>
</dbReference>
<dbReference type="InterPro" id="IPR013328">
    <property type="entry name" value="6PGD_dom2"/>
</dbReference>
<name>A0ABS4BJX7_9HYPH</name>
<dbReference type="SUPFAM" id="SSF51735">
    <property type="entry name" value="NAD(P)-binding Rossmann-fold domains"/>
    <property type="match status" value="1"/>
</dbReference>
<proteinExistence type="inferred from homology"/>
<feature type="domain" description="Ketopantoate reductase N-terminal" evidence="10">
    <location>
        <begin position="11"/>
        <end position="158"/>
    </location>
</feature>
<dbReference type="InterPro" id="IPR008927">
    <property type="entry name" value="6-PGluconate_DH-like_C_sf"/>
</dbReference>
<evidence type="ECO:0000259" key="10">
    <source>
        <dbReference type="Pfam" id="PF02558"/>
    </source>
</evidence>
<organism evidence="12 13">
    <name type="scientific">Jiella mangrovi</name>
    <dbReference type="NCBI Taxonomy" id="2821407"/>
    <lineage>
        <taxon>Bacteria</taxon>
        <taxon>Pseudomonadati</taxon>
        <taxon>Pseudomonadota</taxon>
        <taxon>Alphaproteobacteria</taxon>
        <taxon>Hyphomicrobiales</taxon>
        <taxon>Aurantimonadaceae</taxon>
        <taxon>Jiella</taxon>
    </lineage>
</organism>
<dbReference type="PANTHER" id="PTHR21708">
    <property type="entry name" value="PROBABLE 2-DEHYDROPANTOATE 2-REDUCTASE"/>
    <property type="match status" value="1"/>
</dbReference>
<evidence type="ECO:0000256" key="9">
    <source>
        <dbReference type="ARBA" id="ARBA00048793"/>
    </source>
</evidence>
<dbReference type="InterPro" id="IPR003710">
    <property type="entry name" value="ApbA"/>
</dbReference>
<dbReference type="InterPro" id="IPR013752">
    <property type="entry name" value="KPA_reductase"/>
</dbReference>
<feature type="domain" description="Ketopantoate reductase C-terminal" evidence="11">
    <location>
        <begin position="184"/>
        <end position="326"/>
    </location>
</feature>
<dbReference type="InterPro" id="IPR013332">
    <property type="entry name" value="KPR_N"/>
</dbReference>
<dbReference type="Pfam" id="PF02558">
    <property type="entry name" value="ApbA"/>
    <property type="match status" value="1"/>
</dbReference>
<evidence type="ECO:0000259" key="11">
    <source>
        <dbReference type="Pfam" id="PF08546"/>
    </source>
</evidence>
<dbReference type="InterPro" id="IPR036291">
    <property type="entry name" value="NAD(P)-bd_dom_sf"/>
</dbReference>
<reference evidence="12 13" key="1">
    <citation type="submission" date="2021-04" db="EMBL/GenBank/DDBJ databases">
        <title>Whole genome sequence of Jiella sp. KSK16Y-1.</title>
        <authorList>
            <person name="Tuo L."/>
        </authorList>
    </citation>
    <scope>NUCLEOTIDE SEQUENCE [LARGE SCALE GENOMIC DNA]</scope>
    <source>
        <strain evidence="12 13">KSK16Y-1</strain>
    </source>
</reference>
<evidence type="ECO:0000256" key="4">
    <source>
        <dbReference type="ARBA" id="ARBA00019465"/>
    </source>
</evidence>
<comment type="similarity">
    <text evidence="2">Belongs to the ketopantoate reductase family.</text>
</comment>
<evidence type="ECO:0000256" key="5">
    <source>
        <dbReference type="ARBA" id="ARBA00022655"/>
    </source>
</evidence>
<dbReference type="Gene3D" id="3.40.50.720">
    <property type="entry name" value="NAD(P)-binding Rossmann-like Domain"/>
    <property type="match status" value="1"/>
</dbReference>
<dbReference type="GO" id="GO:0008677">
    <property type="term" value="F:2-dehydropantoate 2-reductase activity"/>
    <property type="evidence" value="ECO:0007669"/>
    <property type="project" value="UniProtKB-EC"/>
</dbReference>
<comment type="pathway">
    <text evidence="1">Cofactor biosynthesis; (R)-pantothenate biosynthesis; (R)-pantoate from 3-methyl-2-oxobutanoate: step 2/2.</text>
</comment>
<dbReference type="InterPro" id="IPR051402">
    <property type="entry name" value="KPR-Related"/>
</dbReference>
<sequence length="353" mass="37186">MSTGGEPSGPILIWGAGAIGGTLGAAFLRAGHEVVFVDAADDHVRAIEASGLSITGSLIEDTVRARAFLPADLSGRFDTIFLCVKAHHTEAAAHEVAFHLAEGGCIVSAQNGLNEYVIAKVVGDEAVVGCFVNFGADYLEPGLVHYSGKGAVVIGELSGEKTARVERLFGLLHEFADHAILTENILGFLWSKLVYGALLFATALTNDSIADVLADPAHRPALTALGREVGAVAGALGIRLEPFDGFDPLAFLPNAPAERTAKSFDDMVAHNRRSLKSHSGIWRDLAVRKRKTEVDAQLGPIVDHGAQTGVATPLTTQLIAMIQEIEDGTRPLSDSNLVELAQSMPASEKAKAI</sequence>
<dbReference type="PANTHER" id="PTHR21708:SF26">
    <property type="entry name" value="2-DEHYDROPANTOATE 2-REDUCTASE"/>
    <property type="match status" value="1"/>
</dbReference>
<accession>A0ABS4BJX7</accession>
<keyword evidence="13" id="KW-1185">Reference proteome</keyword>
<evidence type="ECO:0000256" key="6">
    <source>
        <dbReference type="ARBA" id="ARBA00022857"/>
    </source>
</evidence>
<evidence type="ECO:0000256" key="1">
    <source>
        <dbReference type="ARBA" id="ARBA00004994"/>
    </source>
</evidence>
<keyword evidence="6" id="KW-0521">NADP</keyword>
<evidence type="ECO:0000256" key="8">
    <source>
        <dbReference type="ARBA" id="ARBA00032024"/>
    </source>
</evidence>